<dbReference type="GO" id="GO:0034498">
    <property type="term" value="P:early endosome to Golgi transport"/>
    <property type="evidence" value="ECO:0007669"/>
    <property type="project" value="EnsemblFungi"/>
</dbReference>
<dbReference type="CDD" id="cd06867">
    <property type="entry name" value="PX_SNX41_42"/>
    <property type="match status" value="1"/>
</dbReference>
<dbReference type="GO" id="GO:0032258">
    <property type="term" value="P:cytoplasm to vacuole targeting by the Cvt pathway"/>
    <property type="evidence" value="ECO:0007669"/>
    <property type="project" value="EnsemblFungi"/>
</dbReference>
<evidence type="ECO:0000313" key="14">
    <source>
        <dbReference type="Proteomes" id="UP000000689"/>
    </source>
</evidence>
<evidence type="ECO:0000256" key="4">
    <source>
        <dbReference type="ARBA" id="ARBA00022448"/>
    </source>
</evidence>
<feature type="compositionally biased region" description="Polar residues" evidence="11">
    <location>
        <begin position="62"/>
        <end position="94"/>
    </location>
</feature>
<keyword evidence="8" id="KW-0446">Lipid-binding</keyword>
<dbReference type="GO" id="GO:0010009">
    <property type="term" value="C:cytoplasmic side of endosome membrane"/>
    <property type="evidence" value="ECO:0007669"/>
    <property type="project" value="EnsemblFungi"/>
</dbReference>
<dbReference type="AlphaFoldDB" id="G0W6G0"/>
<dbReference type="Gene3D" id="3.30.1520.10">
    <property type="entry name" value="Phox-like domain"/>
    <property type="match status" value="1"/>
</dbReference>
<protein>
    <recommendedName>
        <fullName evidence="10">Autophagy-related protein 20</fullName>
    </recommendedName>
</protein>
<evidence type="ECO:0000313" key="13">
    <source>
        <dbReference type="EMBL" id="CCD23371.1"/>
    </source>
</evidence>
<dbReference type="PANTHER" id="PTHR46979:SF1">
    <property type="entry name" value="AUTOPHAGY-RELATED PROTEIN 20"/>
    <property type="match status" value="1"/>
</dbReference>
<evidence type="ECO:0000256" key="1">
    <source>
        <dbReference type="ARBA" id="ARBA00004481"/>
    </source>
</evidence>
<organism evidence="13 14">
    <name type="scientific">Naumovozyma dairenensis (strain ATCC 10597 / BCRC 20456 / CBS 421 / NBRC 0211 / NRRL Y-12639)</name>
    <name type="common">Saccharomyces dairenensis</name>
    <dbReference type="NCBI Taxonomy" id="1071378"/>
    <lineage>
        <taxon>Eukaryota</taxon>
        <taxon>Fungi</taxon>
        <taxon>Dikarya</taxon>
        <taxon>Ascomycota</taxon>
        <taxon>Saccharomycotina</taxon>
        <taxon>Saccharomycetes</taxon>
        <taxon>Saccharomycetales</taxon>
        <taxon>Saccharomycetaceae</taxon>
        <taxon>Naumovozyma</taxon>
    </lineage>
</organism>
<dbReference type="KEGG" id="ndi:NDAI_0B03370"/>
<dbReference type="InterPro" id="IPR051079">
    <property type="entry name" value="Sorting_Nexin_Autophagy"/>
</dbReference>
<dbReference type="OrthoDB" id="289314at2759"/>
<dbReference type="EMBL" id="HE580268">
    <property type="protein sequence ID" value="CCD23371.1"/>
    <property type="molecule type" value="Genomic_DNA"/>
</dbReference>
<dbReference type="OMA" id="CRRMKEV"/>
<keyword evidence="5" id="KW-0967">Endosome</keyword>
<reference evidence="13 14" key="1">
    <citation type="journal article" date="2011" name="Proc. Natl. Acad. Sci. U.S.A.">
        <title>Evolutionary erosion of yeast sex chromosomes by mating-type switching accidents.</title>
        <authorList>
            <person name="Gordon J.L."/>
            <person name="Armisen D."/>
            <person name="Proux-Wera E."/>
            <person name="Oheigeartaigh S.S."/>
            <person name="Byrne K.P."/>
            <person name="Wolfe K.H."/>
        </authorList>
    </citation>
    <scope>NUCLEOTIDE SEQUENCE [LARGE SCALE GENOMIC DNA]</scope>
    <source>
        <strain evidence="14">ATCC 10597 / BCRC 20456 / CBS 421 / NBRC 0211 / NRRL Y-12639</strain>
    </source>
</reference>
<comment type="subcellular location">
    <subcellularLocation>
        <location evidence="1">Endosome membrane</location>
        <topology evidence="1">Peripheral membrane protein</topology>
    </subcellularLocation>
    <subcellularLocation>
        <location evidence="2">Preautophagosomal structure membrane</location>
        <topology evidence="2">Peripheral membrane protein</topology>
    </subcellularLocation>
</comment>
<evidence type="ECO:0000256" key="9">
    <source>
        <dbReference type="ARBA" id="ARBA00023136"/>
    </source>
</evidence>
<accession>G0W6G0</accession>
<dbReference type="STRING" id="1071378.G0W6G0"/>
<gene>
    <name evidence="13" type="primary">NDAI0B03370</name>
    <name evidence="13" type="ordered locus">NDAI_0B03370</name>
</gene>
<evidence type="ECO:0000259" key="12">
    <source>
        <dbReference type="PROSITE" id="PS50195"/>
    </source>
</evidence>
<feature type="compositionally biased region" description="Low complexity" evidence="11">
    <location>
        <begin position="154"/>
        <end position="163"/>
    </location>
</feature>
<evidence type="ECO:0000256" key="7">
    <source>
        <dbReference type="ARBA" id="ARBA00023006"/>
    </source>
</evidence>
<dbReference type="PANTHER" id="PTHR46979">
    <property type="entry name" value="SORTING NEXIN-41"/>
    <property type="match status" value="1"/>
</dbReference>
<feature type="region of interest" description="Disordered" evidence="11">
    <location>
        <begin position="1"/>
        <end position="95"/>
    </location>
</feature>
<evidence type="ECO:0000256" key="8">
    <source>
        <dbReference type="ARBA" id="ARBA00023121"/>
    </source>
</evidence>
<dbReference type="GeneID" id="11497825"/>
<dbReference type="HOGENOM" id="CLU_014456_2_1_1"/>
<dbReference type="Gene3D" id="1.20.1270.60">
    <property type="entry name" value="Arfaptin homology (AH) domain/BAR domain"/>
    <property type="match status" value="1"/>
</dbReference>
<dbReference type="SMART" id="SM00312">
    <property type="entry name" value="PX"/>
    <property type="match status" value="1"/>
</dbReference>
<keyword evidence="14" id="KW-1185">Reference proteome</keyword>
<comment type="similarity">
    <text evidence="3">Belongs to the sorting nexin family.</text>
</comment>
<dbReference type="InterPro" id="IPR036871">
    <property type="entry name" value="PX_dom_sf"/>
</dbReference>
<dbReference type="InterPro" id="IPR001683">
    <property type="entry name" value="PX_dom"/>
</dbReference>
<dbReference type="PROSITE" id="PS50195">
    <property type="entry name" value="PX"/>
    <property type="match status" value="1"/>
</dbReference>
<dbReference type="GO" id="GO:0034045">
    <property type="term" value="C:phagophore assembly site membrane"/>
    <property type="evidence" value="ECO:0007669"/>
    <property type="project" value="UniProtKB-SubCell"/>
</dbReference>
<dbReference type="Pfam" id="PF00787">
    <property type="entry name" value="PX"/>
    <property type="match status" value="1"/>
</dbReference>
<dbReference type="InterPro" id="IPR027267">
    <property type="entry name" value="AH/BAR_dom_sf"/>
</dbReference>
<dbReference type="GO" id="GO:0016236">
    <property type="term" value="P:macroautophagy"/>
    <property type="evidence" value="ECO:0007669"/>
    <property type="project" value="EnsemblFungi"/>
</dbReference>
<evidence type="ECO:0000256" key="10">
    <source>
        <dbReference type="ARBA" id="ARBA00039251"/>
    </source>
</evidence>
<feature type="compositionally biased region" description="Low complexity" evidence="11">
    <location>
        <begin position="7"/>
        <end position="23"/>
    </location>
</feature>
<keyword evidence="6" id="KW-0653">Protein transport</keyword>
<dbReference type="RefSeq" id="XP_003668614.1">
    <property type="nucleotide sequence ID" value="XM_003668566.1"/>
</dbReference>
<dbReference type="GO" id="GO:0032266">
    <property type="term" value="F:phosphatidylinositol-3-phosphate binding"/>
    <property type="evidence" value="ECO:0007669"/>
    <property type="project" value="EnsemblFungi"/>
</dbReference>
<dbReference type="GO" id="GO:0005829">
    <property type="term" value="C:cytosol"/>
    <property type="evidence" value="ECO:0007669"/>
    <property type="project" value="GOC"/>
</dbReference>
<dbReference type="GO" id="GO:0000422">
    <property type="term" value="P:autophagy of mitochondrion"/>
    <property type="evidence" value="ECO:0007669"/>
    <property type="project" value="EnsemblFungi"/>
</dbReference>
<keyword evidence="7" id="KW-0072">Autophagy</keyword>
<feature type="domain" description="PX" evidence="12">
    <location>
        <begin position="229"/>
        <end position="374"/>
    </location>
</feature>
<evidence type="ECO:0000256" key="2">
    <source>
        <dbReference type="ARBA" id="ARBA00004623"/>
    </source>
</evidence>
<evidence type="ECO:0000256" key="3">
    <source>
        <dbReference type="ARBA" id="ARBA00010883"/>
    </source>
</evidence>
<feature type="compositionally biased region" description="Basic and acidic residues" evidence="11">
    <location>
        <begin position="177"/>
        <end position="212"/>
    </location>
</feature>
<keyword evidence="4" id="KW-0813">Transport</keyword>
<dbReference type="SUPFAM" id="SSF64268">
    <property type="entry name" value="PX domain"/>
    <property type="match status" value="1"/>
</dbReference>
<dbReference type="InterPro" id="IPR044106">
    <property type="entry name" value="PX_Snx41/Atg20"/>
</dbReference>
<sequence length="707" mass="80429">MVSKMDNSNVSKNTTNNKSNDTPKLMEGSAESIDDKATESEIFQDFKDAQMLSDDITEENKQVVSPHSDASNEDNSNNPIKETKNDANISSSSKLEPIMVHTALLEKDNPFMESSPNNHPNEDGVVGKVDQIDEDKTNSEQDIEKDVSKETNASKTELTTSLTKKSKDLINPNEAYRNNKDDTGLLRLDHSASPNTKDKGTINSLNEHEKSTPKIYSKDIENQSSHSTENQPVCKILDATKISEGQGRSYIAYTIKYNDSSVKRRYSDFESLRNILVRLFPMVLIPPIPEKQSIKNYGKVITGATSNYQLPTNAQTSVDLSLSIINGTINNSDEKLIRHRVRMLTQFLKKLLKNDEIMKTSIMQDFLSSNNANWKDFLNSSPTFSTLPKNVLQCNPLDPTTTTRIHASLPIPNSSTQLVLPRDNTDSIPEDPKDPFSFIEQDYKQYETLLNNGIYKHNRRITKTLHDIGNDMKEISELFLNLSNLEPENHELFGELLYVSGSYGSSASTLDELVNKLYFNINEPLNESIYMMGAARELIKYRKMKYLQLNMIKKSLDSKSHQFEKLRQQNVANEHLDKFIDSETAKSHVINLARPPQEPRTYSGKFLNSFNKFATIVKDSVVNKDMDPRMTCKSLSKDIELLKESVSVTEDDMEIISKVIKDEELPKFSKERGEEMSTILKQYSQYMRAYAEKNLAIWKEQRGRLDK</sequence>
<name>G0W6G0_NAUDC</name>
<feature type="compositionally biased region" description="Basic and acidic residues" evidence="11">
    <location>
        <begin position="33"/>
        <end position="48"/>
    </location>
</feature>
<keyword evidence="9" id="KW-0472">Membrane</keyword>
<feature type="compositionally biased region" description="Basic and acidic residues" evidence="11">
    <location>
        <begin position="136"/>
        <end position="149"/>
    </location>
</feature>
<proteinExistence type="inferred from homology"/>
<feature type="region of interest" description="Disordered" evidence="11">
    <location>
        <begin position="136"/>
        <end position="212"/>
    </location>
</feature>
<evidence type="ECO:0000256" key="5">
    <source>
        <dbReference type="ARBA" id="ARBA00022753"/>
    </source>
</evidence>
<dbReference type="Proteomes" id="UP000000689">
    <property type="component" value="Chromosome 2"/>
</dbReference>
<dbReference type="eggNOG" id="KOG2273">
    <property type="taxonomic scope" value="Eukaryota"/>
</dbReference>
<evidence type="ECO:0000256" key="6">
    <source>
        <dbReference type="ARBA" id="ARBA00022927"/>
    </source>
</evidence>
<evidence type="ECO:0000256" key="11">
    <source>
        <dbReference type="SAM" id="MobiDB-lite"/>
    </source>
</evidence>